<reference evidence="5" key="1">
    <citation type="submission" date="2015-06" db="EMBL/GenBank/DDBJ databases">
        <authorList>
            <person name="Hoefler B.C."/>
            <person name="Straight P.D."/>
        </authorList>
    </citation>
    <scope>NUCLEOTIDE SEQUENCE</scope>
</reference>
<comment type="caution">
    <text evidence="2">Lacks conserved residue(s) required for the propagation of feature annotation.</text>
</comment>
<protein>
    <recommendedName>
        <fullName evidence="4">CUB domain-containing protein</fullName>
    </recommendedName>
</protein>
<gene>
    <name evidence="5" type="ORF">c0_g1_i3</name>
</gene>
<dbReference type="OrthoDB" id="6344756at2759"/>
<dbReference type="EMBL" id="GDHF01013555">
    <property type="protein sequence ID" value="JAI38759.1"/>
    <property type="molecule type" value="Transcribed_RNA"/>
</dbReference>
<evidence type="ECO:0000256" key="2">
    <source>
        <dbReference type="PROSITE-ProRule" id="PRU00059"/>
    </source>
</evidence>
<dbReference type="AlphaFoldDB" id="A0A0K8VIP3"/>
<dbReference type="InterPro" id="IPR035914">
    <property type="entry name" value="Sperma_CUB_dom_sf"/>
</dbReference>
<accession>A0A0K8VIP3</accession>
<name>A0A0K8VIP3_BACLA</name>
<dbReference type="SUPFAM" id="SSF49854">
    <property type="entry name" value="Spermadhesin, CUB domain"/>
    <property type="match status" value="1"/>
</dbReference>
<feature type="region of interest" description="Disordered" evidence="3">
    <location>
        <begin position="638"/>
        <end position="724"/>
    </location>
</feature>
<evidence type="ECO:0000259" key="4">
    <source>
        <dbReference type="PROSITE" id="PS01180"/>
    </source>
</evidence>
<dbReference type="PANTHER" id="PTHR33236">
    <property type="entry name" value="INTRAFLAGELLAR TRANSPORT PROTEIN 122 FAMILY PROTEIN-RELATED"/>
    <property type="match status" value="1"/>
</dbReference>
<feature type="compositionally biased region" description="Low complexity" evidence="3">
    <location>
        <begin position="638"/>
        <end position="696"/>
    </location>
</feature>
<evidence type="ECO:0000313" key="5">
    <source>
        <dbReference type="EMBL" id="JAI38759.1"/>
    </source>
</evidence>
<dbReference type="InterPro" id="IPR000859">
    <property type="entry name" value="CUB_dom"/>
</dbReference>
<feature type="domain" description="CUB" evidence="4">
    <location>
        <begin position="318"/>
        <end position="456"/>
    </location>
</feature>
<dbReference type="Gene3D" id="2.60.120.290">
    <property type="entry name" value="Spermadhesin, CUB domain"/>
    <property type="match status" value="1"/>
</dbReference>
<dbReference type="PROSITE" id="PS01180">
    <property type="entry name" value="CUB"/>
    <property type="match status" value="1"/>
</dbReference>
<dbReference type="PANTHER" id="PTHR33236:SF4">
    <property type="entry name" value="CUB DOMAIN-CONTAINING PROTEIN"/>
    <property type="match status" value="1"/>
</dbReference>
<proteinExistence type="predicted"/>
<keyword evidence="1" id="KW-1015">Disulfide bond</keyword>
<organism evidence="5">
    <name type="scientific">Bactrocera latifrons</name>
    <name type="common">Malaysian fruit fly</name>
    <name type="synonym">Chaetodacus latifrons</name>
    <dbReference type="NCBI Taxonomy" id="174628"/>
    <lineage>
        <taxon>Eukaryota</taxon>
        <taxon>Metazoa</taxon>
        <taxon>Ecdysozoa</taxon>
        <taxon>Arthropoda</taxon>
        <taxon>Hexapoda</taxon>
        <taxon>Insecta</taxon>
        <taxon>Pterygota</taxon>
        <taxon>Neoptera</taxon>
        <taxon>Endopterygota</taxon>
        <taxon>Diptera</taxon>
        <taxon>Brachycera</taxon>
        <taxon>Muscomorpha</taxon>
        <taxon>Tephritoidea</taxon>
        <taxon>Tephritidae</taxon>
        <taxon>Bactrocera</taxon>
        <taxon>Bactrocera</taxon>
    </lineage>
</organism>
<evidence type="ECO:0000256" key="1">
    <source>
        <dbReference type="ARBA" id="ARBA00023157"/>
    </source>
</evidence>
<sequence>MTIFSRGRNQSAKWLTDSVAERNHNNVGCVHFVLSVTAVQTREFSIVQPAKQTDTQKYIRFEVICILIAAASMKSENAHARPVLSANARNARCVSRTVSDKHTINWTLFTKRCLLALQTLLRLACTLLALNSCYTHTPALFVQAAPSLAWHNSDLRTNGTHSIDRAWPPNLQHIDIWSAIGQSSSAAELAADEEPEVQSWHVIEDFQYDGTDLAAPHEYTSGGLNGTQVQQKVSKRPKRVRDAIEKHLESKDTLDPPNSRQNRVIHLLPVPVDDECLSDDGRRIGNCFNIYECRAKGGIAKGDCAMGFGVCCIFIASCNTTISNNITYLVSPQFPSFMPSNYSAPCSYKIKLMSNEVSQLRIDFYHFSMGQPNRRTGVCDGDVFAVNGGPSGALTLCGQNSGQHIYYEVGGAAAPRQTLFGNLRPLSFNQLYPNSSDGATPTIEIVMNFTQRFQPIRLWEIRIAQIPFSQRAPVGCLQYHTGTEGIIQTFNFAENGRHLANQNYRICMRQEQYMCSIMYQPCDEQSFRIGPGSAAEPGMLNMGAPALMMDPTLAGMMGGGGGATGAVSNDDPTLDAMPIMQSTVLADDPNMLQMMDATTIAAMMSSAASADAATTTTAAVMDASTAATDSSAATMSTEAASSSAAPSSSTGVTSAAPAASDMPATSTEALASSSSATTLDTRSSTTPATTSSTTLSDEIADEGSGGGDTDPVAGAPTRRPRPVRGGFDLLGFLRSAFDFRTFRRSSRQLVEKSANNGGSERPAKSARQLYSRCTDRLTMPCIIEDFIGMGPLGSPTLPGCEPVHCGTQFCSSGTWPCRIESTVTPFYIGVHFGSGSGKGSAEDNIGACLRYQQVECM</sequence>
<evidence type="ECO:0000256" key="3">
    <source>
        <dbReference type="SAM" id="MobiDB-lite"/>
    </source>
</evidence>
<dbReference type="Pfam" id="PF26080">
    <property type="entry name" value="CUB_animal"/>
    <property type="match status" value="2"/>
</dbReference>
<dbReference type="InterPro" id="IPR058698">
    <property type="entry name" value="CUB_metazoa"/>
</dbReference>